<protein>
    <submittedName>
        <fullName evidence="1">Uncharacterized protein</fullName>
    </submittedName>
</protein>
<accession>W2K749</accession>
<dbReference type="EMBL" id="KI682590">
    <property type="protein sequence ID" value="ETL80942.1"/>
    <property type="molecule type" value="Genomic_DNA"/>
</dbReference>
<sequence length="39" mass="4476">MKTTVFPKKTTKRACRLSCLQHQKAEKANVIARRSAWTS</sequence>
<dbReference type="AlphaFoldDB" id="W2K749"/>
<gene>
    <name evidence="1" type="ORF">L917_18612</name>
</gene>
<evidence type="ECO:0000313" key="1">
    <source>
        <dbReference type="EMBL" id="ETL80942.1"/>
    </source>
</evidence>
<dbReference type="Proteomes" id="UP000054423">
    <property type="component" value="Unassembled WGS sequence"/>
</dbReference>
<reference evidence="1" key="1">
    <citation type="submission" date="2013-11" db="EMBL/GenBank/DDBJ databases">
        <title>The Genome Sequence of Phytophthora parasitica CHvinca01.</title>
        <authorList>
            <consortium name="The Broad Institute Genomics Platform"/>
            <person name="Russ C."/>
            <person name="Tyler B."/>
            <person name="Panabieres F."/>
            <person name="Shan W."/>
            <person name="Tripathy S."/>
            <person name="Grunwald N."/>
            <person name="Machado M."/>
            <person name="Johnson C.S."/>
            <person name="Arredondo F."/>
            <person name="Hong C."/>
            <person name="Coffey M."/>
            <person name="Young S.K."/>
            <person name="Zeng Q."/>
            <person name="Gargeya S."/>
            <person name="Fitzgerald M."/>
            <person name="Abouelleil A."/>
            <person name="Alvarado L."/>
            <person name="Chapman S.B."/>
            <person name="Gainer-Dewar J."/>
            <person name="Goldberg J."/>
            <person name="Griggs A."/>
            <person name="Gujja S."/>
            <person name="Hansen M."/>
            <person name="Howarth C."/>
            <person name="Imamovic A."/>
            <person name="Ireland A."/>
            <person name="Larimer J."/>
            <person name="McCowan C."/>
            <person name="Murphy C."/>
            <person name="Pearson M."/>
            <person name="Poon T.W."/>
            <person name="Priest M."/>
            <person name="Roberts A."/>
            <person name="Saif S."/>
            <person name="Shea T."/>
            <person name="Sykes S."/>
            <person name="Wortman J."/>
            <person name="Nusbaum C."/>
            <person name="Birren B."/>
        </authorList>
    </citation>
    <scope>NUCLEOTIDE SEQUENCE [LARGE SCALE GENOMIC DNA]</scope>
    <source>
        <strain evidence="1">CHvinca01</strain>
    </source>
</reference>
<organism evidence="1">
    <name type="scientific">Phytophthora nicotianae</name>
    <name type="common">Potato buckeye rot agent</name>
    <name type="synonym">Phytophthora parasitica</name>
    <dbReference type="NCBI Taxonomy" id="4792"/>
    <lineage>
        <taxon>Eukaryota</taxon>
        <taxon>Sar</taxon>
        <taxon>Stramenopiles</taxon>
        <taxon>Oomycota</taxon>
        <taxon>Peronosporomycetes</taxon>
        <taxon>Peronosporales</taxon>
        <taxon>Peronosporaceae</taxon>
        <taxon>Phytophthora</taxon>
    </lineage>
</organism>
<proteinExistence type="predicted"/>
<name>W2K749_PHYNI</name>